<sequence>MRRNGILFYGRCVVFVTRYSTAAKRVAAHRAADELLQSTTDDRAHSRLAAPAPRHPFTRVHIVRASRSAECGRTSRWQPCVMPSCAVSGRLQHRVLSPNGGCETCCINAIRLNPCCACGGSGPRSERVRKSGQPSERRGRALLRHTLLVQLIYKLRNQNPIAAADVALQPRRRRDLIRSSCVGKPKRTRGRARARCCSTDNAQKMQLQVHFSTRSTNYYG</sequence>
<dbReference type="EMBL" id="BGZK01000592">
    <property type="protein sequence ID" value="GBP51935.1"/>
    <property type="molecule type" value="Genomic_DNA"/>
</dbReference>
<organism evidence="1 2">
    <name type="scientific">Eumeta variegata</name>
    <name type="common">Bagworm moth</name>
    <name type="synonym">Eumeta japonica</name>
    <dbReference type="NCBI Taxonomy" id="151549"/>
    <lineage>
        <taxon>Eukaryota</taxon>
        <taxon>Metazoa</taxon>
        <taxon>Ecdysozoa</taxon>
        <taxon>Arthropoda</taxon>
        <taxon>Hexapoda</taxon>
        <taxon>Insecta</taxon>
        <taxon>Pterygota</taxon>
        <taxon>Neoptera</taxon>
        <taxon>Endopterygota</taxon>
        <taxon>Lepidoptera</taxon>
        <taxon>Glossata</taxon>
        <taxon>Ditrysia</taxon>
        <taxon>Tineoidea</taxon>
        <taxon>Psychidae</taxon>
        <taxon>Oiketicinae</taxon>
        <taxon>Eumeta</taxon>
    </lineage>
</organism>
<gene>
    <name evidence="1" type="ORF">EVAR_80030_1</name>
</gene>
<protein>
    <submittedName>
        <fullName evidence="1">Uncharacterized protein</fullName>
    </submittedName>
</protein>
<dbReference type="Proteomes" id="UP000299102">
    <property type="component" value="Unassembled WGS sequence"/>
</dbReference>
<comment type="caution">
    <text evidence="1">The sequence shown here is derived from an EMBL/GenBank/DDBJ whole genome shotgun (WGS) entry which is preliminary data.</text>
</comment>
<reference evidence="1 2" key="1">
    <citation type="journal article" date="2019" name="Commun. Biol.">
        <title>The bagworm genome reveals a unique fibroin gene that provides high tensile strength.</title>
        <authorList>
            <person name="Kono N."/>
            <person name="Nakamura H."/>
            <person name="Ohtoshi R."/>
            <person name="Tomita M."/>
            <person name="Numata K."/>
            <person name="Arakawa K."/>
        </authorList>
    </citation>
    <scope>NUCLEOTIDE SEQUENCE [LARGE SCALE GENOMIC DNA]</scope>
</reference>
<accession>A0A4C1WP84</accession>
<keyword evidence="2" id="KW-1185">Reference proteome</keyword>
<evidence type="ECO:0000313" key="1">
    <source>
        <dbReference type="EMBL" id="GBP51935.1"/>
    </source>
</evidence>
<evidence type="ECO:0000313" key="2">
    <source>
        <dbReference type="Proteomes" id="UP000299102"/>
    </source>
</evidence>
<name>A0A4C1WP84_EUMVA</name>
<dbReference type="AlphaFoldDB" id="A0A4C1WP84"/>
<proteinExistence type="predicted"/>